<dbReference type="CDD" id="cd00315">
    <property type="entry name" value="Cyt_C5_DNA_methylase"/>
    <property type="match status" value="1"/>
</dbReference>
<keyword evidence="2 5" id="KW-0808">Transferase</keyword>
<accession>A0A2G9XD31</accession>
<dbReference type="PRINTS" id="PR00105">
    <property type="entry name" value="C5METTRFRASE"/>
</dbReference>
<dbReference type="Gene3D" id="3.40.50.150">
    <property type="entry name" value="Vaccinia Virus protein VP39"/>
    <property type="match status" value="1"/>
</dbReference>
<sequence>MTKKSKVIDLFCGVGGLSYGFAHDANFEIVAANEILPNMAKAYSLNHPATKVYVEDIKDFSAEKIEKDLNIKASEIDIIVGGPPCQAYSTVGKRLIDDPRGKLFQEYYRVLKEFNPKLFLFENVKGLLSMQGGELLETIISLFESLGYKVQYRLLNAADFGTPQIRERVIIIGSKLKNDFQYPSQTHYSTEETPDLFRNGLKPHLTLEEAISDLPFIKSGEESFEYTSEPQNEFQTKMRINAPEKLTDHNSPNNNAKLVKMMELLPDGGTPEDLPKELRPTSGFKNTYCRLWWNRPSTTITRNLSTPSSSRCIHPKAPRPLTTREGARIQCFPDSYQFYGSRSDRNLQIGNAVPTFLSSVMAEAILYNFKQEYAKNYGQVFKAEEKRNNVKNSLLKHAV</sequence>
<gene>
    <name evidence="8" type="ORF">COX53_00330</name>
</gene>
<evidence type="ECO:0000256" key="5">
    <source>
        <dbReference type="PROSITE-ProRule" id="PRU01016"/>
    </source>
</evidence>
<dbReference type="PANTHER" id="PTHR10629:SF52">
    <property type="entry name" value="DNA (CYTOSINE-5)-METHYLTRANSFERASE 1"/>
    <property type="match status" value="1"/>
</dbReference>
<dbReference type="EC" id="2.1.1.37" evidence="7"/>
<comment type="similarity">
    <text evidence="5 6">Belongs to the class I-like SAM-binding methyltransferase superfamily. C5-methyltransferase family.</text>
</comment>
<dbReference type="PROSITE" id="PS51679">
    <property type="entry name" value="SAM_MT_C5"/>
    <property type="match status" value="1"/>
</dbReference>
<keyword evidence="4" id="KW-0680">Restriction system</keyword>
<dbReference type="InterPro" id="IPR050390">
    <property type="entry name" value="C5-Methyltransferase"/>
</dbReference>
<evidence type="ECO:0000256" key="1">
    <source>
        <dbReference type="ARBA" id="ARBA00022603"/>
    </source>
</evidence>
<dbReference type="GO" id="GO:0032259">
    <property type="term" value="P:methylation"/>
    <property type="evidence" value="ECO:0007669"/>
    <property type="project" value="UniProtKB-KW"/>
</dbReference>
<protein>
    <recommendedName>
        <fullName evidence="7">Cytosine-specific methyltransferase</fullName>
        <ecNumber evidence="7">2.1.1.37</ecNumber>
    </recommendedName>
</protein>
<evidence type="ECO:0000256" key="2">
    <source>
        <dbReference type="ARBA" id="ARBA00022679"/>
    </source>
</evidence>
<keyword evidence="3 5" id="KW-0949">S-adenosyl-L-methionine</keyword>
<dbReference type="AlphaFoldDB" id="A0A2G9XD31"/>
<feature type="active site" evidence="5">
    <location>
        <position position="85"/>
    </location>
</feature>
<dbReference type="Pfam" id="PF00145">
    <property type="entry name" value="DNA_methylase"/>
    <property type="match status" value="1"/>
</dbReference>
<evidence type="ECO:0000313" key="9">
    <source>
        <dbReference type="Proteomes" id="UP000231388"/>
    </source>
</evidence>
<keyword evidence="1 5" id="KW-0489">Methyltransferase</keyword>
<comment type="caution">
    <text evidence="8">The sequence shown here is derived from an EMBL/GenBank/DDBJ whole genome shotgun (WGS) entry which is preliminary data.</text>
</comment>
<dbReference type="NCBIfam" id="TIGR00675">
    <property type="entry name" value="dcm"/>
    <property type="match status" value="1"/>
</dbReference>
<dbReference type="GO" id="GO:0044027">
    <property type="term" value="P:negative regulation of gene expression via chromosomal CpG island methylation"/>
    <property type="evidence" value="ECO:0007669"/>
    <property type="project" value="TreeGrafter"/>
</dbReference>
<dbReference type="GO" id="GO:0009307">
    <property type="term" value="P:DNA restriction-modification system"/>
    <property type="evidence" value="ECO:0007669"/>
    <property type="project" value="UniProtKB-KW"/>
</dbReference>
<organism evidence="8 9">
    <name type="scientific">candidate division WWE3 bacterium CG23_combo_of_CG06-09_8_20_14_all_40_14</name>
    <dbReference type="NCBI Taxonomy" id="1975095"/>
    <lineage>
        <taxon>Bacteria</taxon>
        <taxon>Katanobacteria</taxon>
    </lineage>
</organism>
<evidence type="ECO:0000256" key="6">
    <source>
        <dbReference type="RuleBase" id="RU000416"/>
    </source>
</evidence>
<dbReference type="Gene3D" id="3.90.120.10">
    <property type="entry name" value="DNA Methylase, subunit A, domain 2"/>
    <property type="match status" value="1"/>
</dbReference>
<dbReference type="InterPro" id="IPR029063">
    <property type="entry name" value="SAM-dependent_MTases_sf"/>
</dbReference>
<dbReference type="EMBL" id="PCQY01000005">
    <property type="protein sequence ID" value="PIP04847.1"/>
    <property type="molecule type" value="Genomic_DNA"/>
</dbReference>
<dbReference type="InterPro" id="IPR001525">
    <property type="entry name" value="C5_MeTfrase"/>
</dbReference>
<evidence type="ECO:0000256" key="4">
    <source>
        <dbReference type="ARBA" id="ARBA00022747"/>
    </source>
</evidence>
<dbReference type="PANTHER" id="PTHR10629">
    <property type="entry name" value="CYTOSINE-SPECIFIC METHYLTRANSFERASE"/>
    <property type="match status" value="1"/>
</dbReference>
<name>A0A2G9XD31_UNCKA</name>
<dbReference type="PROSITE" id="PS00094">
    <property type="entry name" value="C5_MTASE_1"/>
    <property type="match status" value="1"/>
</dbReference>
<dbReference type="Proteomes" id="UP000231388">
    <property type="component" value="Unassembled WGS sequence"/>
</dbReference>
<dbReference type="SUPFAM" id="SSF53335">
    <property type="entry name" value="S-adenosyl-L-methionine-dependent methyltransferases"/>
    <property type="match status" value="1"/>
</dbReference>
<dbReference type="InterPro" id="IPR018117">
    <property type="entry name" value="C5_DNA_meth_AS"/>
</dbReference>
<proteinExistence type="inferred from homology"/>
<dbReference type="GO" id="GO:0003677">
    <property type="term" value="F:DNA binding"/>
    <property type="evidence" value="ECO:0007669"/>
    <property type="project" value="TreeGrafter"/>
</dbReference>
<comment type="catalytic activity">
    <reaction evidence="7">
        <text>a 2'-deoxycytidine in DNA + S-adenosyl-L-methionine = a 5-methyl-2'-deoxycytidine in DNA + S-adenosyl-L-homocysteine + H(+)</text>
        <dbReference type="Rhea" id="RHEA:13681"/>
        <dbReference type="Rhea" id="RHEA-COMP:11369"/>
        <dbReference type="Rhea" id="RHEA-COMP:11370"/>
        <dbReference type="ChEBI" id="CHEBI:15378"/>
        <dbReference type="ChEBI" id="CHEBI:57856"/>
        <dbReference type="ChEBI" id="CHEBI:59789"/>
        <dbReference type="ChEBI" id="CHEBI:85452"/>
        <dbReference type="ChEBI" id="CHEBI:85454"/>
        <dbReference type="EC" id="2.1.1.37"/>
    </reaction>
</comment>
<evidence type="ECO:0000256" key="7">
    <source>
        <dbReference type="RuleBase" id="RU000417"/>
    </source>
</evidence>
<dbReference type="GO" id="GO:0003886">
    <property type="term" value="F:DNA (cytosine-5-)-methyltransferase activity"/>
    <property type="evidence" value="ECO:0007669"/>
    <property type="project" value="UniProtKB-EC"/>
</dbReference>
<reference evidence="8 9" key="1">
    <citation type="submission" date="2017-09" db="EMBL/GenBank/DDBJ databases">
        <title>Depth-based differentiation of microbial function through sediment-hosted aquifers and enrichment of novel symbionts in the deep terrestrial subsurface.</title>
        <authorList>
            <person name="Probst A.J."/>
            <person name="Ladd B."/>
            <person name="Jarett J.K."/>
            <person name="Geller-Mcgrath D.E."/>
            <person name="Sieber C.M."/>
            <person name="Emerson J.B."/>
            <person name="Anantharaman K."/>
            <person name="Thomas B.C."/>
            <person name="Malmstrom R."/>
            <person name="Stieglmeier M."/>
            <person name="Klingl A."/>
            <person name="Woyke T."/>
            <person name="Ryan C.M."/>
            <person name="Banfield J.F."/>
        </authorList>
    </citation>
    <scope>NUCLEOTIDE SEQUENCE [LARGE SCALE GENOMIC DNA]</scope>
    <source>
        <strain evidence="8">CG23_combo_of_CG06-09_8_20_14_all_40_14</strain>
    </source>
</reference>
<evidence type="ECO:0000256" key="3">
    <source>
        <dbReference type="ARBA" id="ARBA00022691"/>
    </source>
</evidence>
<evidence type="ECO:0000313" key="8">
    <source>
        <dbReference type="EMBL" id="PIP04847.1"/>
    </source>
</evidence>